<dbReference type="InterPro" id="IPR010288">
    <property type="entry name" value="EcsB_ABC"/>
</dbReference>
<dbReference type="Proteomes" id="UP000323393">
    <property type="component" value="Unassembled WGS sequence"/>
</dbReference>
<dbReference type="KEGG" id="bhk:B4U37_06440"/>
<feature type="transmembrane region" description="Helical" evidence="1">
    <location>
        <begin position="347"/>
        <end position="372"/>
    </location>
</feature>
<feature type="transmembrane region" description="Helical" evidence="1">
    <location>
        <begin position="103"/>
        <end position="126"/>
    </location>
</feature>
<organism evidence="3 5">
    <name type="scientific">Sutcliffiella horikoshii</name>
    <dbReference type="NCBI Taxonomy" id="79883"/>
    <lineage>
        <taxon>Bacteria</taxon>
        <taxon>Bacillati</taxon>
        <taxon>Bacillota</taxon>
        <taxon>Bacilli</taxon>
        <taxon>Bacillales</taxon>
        <taxon>Bacillaceae</taxon>
        <taxon>Sutcliffiella</taxon>
    </lineage>
</organism>
<feature type="transmembrane region" description="Helical" evidence="1">
    <location>
        <begin position="25"/>
        <end position="45"/>
    </location>
</feature>
<dbReference type="GO" id="GO:0016020">
    <property type="term" value="C:membrane"/>
    <property type="evidence" value="ECO:0007669"/>
    <property type="project" value="InterPro"/>
</dbReference>
<reference evidence="3 5" key="2">
    <citation type="submission" date="2019-08" db="EMBL/GenBank/DDBJ databases">
        <title>Bacillus genomes from the desert of Cuatro Cienegas, Coahuila.</title>
        <authorList>
            <person name="Olmedo-Alvarez G."/>
        </authorList>
    </citation>
    <scope>NUCLEOTIDE SEQUENCE [LARGE SCALE GENOMIC DNA]</scope>
    <source>
        <strain evidence="3 5">CH88_3T</strain>
    </source>
</reference>
<feature type="transmembrane region" description="Helical" evidence="1">
    <location>
        <begin position="190"/>
        <end position="207"/>
    </location>
</feature>
<keyword evidence="1" id="KW-0472">Membrane</keyword>
<dbReference type="Proteomes" id="UP000195573">
    <property type="component" value="Chromosome"/>
</dbReference>
<gene>
    <name evidence="2" type="ORF">B4U37_06440</name>
    <name evidence="3" type="ORF">FZC74_01445</name>
</gene>
<feature type="transmembrane region" description="Helical" evidence="1">
    <location>
        <begin position="284"/>
        <end position="303"/>
    </location>
</feature>
<evidence type="ECO:0000313" key="3">
    <source>
        <dbReference type="EMBL" id="TYS60970.1"/>
    </source>
</evidence>
<dbReference type="GeneID" id="96738061"/>
<feature type="transmembrane region" description="Helical" evidence="1">
    <location>
        <begin position="309"/>
        <end position="327"/>
    </location>
</feature>
<sequence length="404" mass="47428">MFNVDQLWQARFSQYIKDTRRYLRYMFNDHLVIVMIFLLSGLALAYQNWLEVVPPDFPYALLMGTVLALLMTRGSIHTFLKDPDLVFLLPLEEKLKPYIKKSFLYSILLESYFLLLVFGVSVPLFFTLTDATLQTLISVLLLLLGMKSWNLWMTWLINFYTDKKVRLVDWWVRLALNFGLLYLVFSEASLLFIGIVVVMMLLLLIYFQNATKKMNWKWDLLIENETKRMQLFYRVANLFVDVPGLKEKVKRRKWLDVVLSWTPYAKDKAFDYLYLRTFLRSGDYFGLYLRLLIIGAVLLLTLPVGYATYLVPVLVLYLTGFQLIPMWRHHYNKLWLSIYPVQEKHRILAFTKMITVILISQTIILAALLVFVATWVEVVVVLVGGIIFAFLYVQGVVKRKIASL</sequence>
<dbReference type="AlphaFoldDB" id="A0A1Y0CK69"/>
<feature type="transmembrane region" description="Helical" evidence="1">
    <location>
        <begin position="132"/>
        <end position="155"/>
    </location>
</feature>
<evidence type="ECO:0000313" key="4">
    <source>
        <dbReference type="Proteomes" id="UP000195573"/>
    </source>
</evidence>
<dbReference type="RefSeq" id="WP_088017562.1">
    <property type="nucleotide sequence ID" value="NZ_CP020880.1"/>
</dbReference>
<evidence type="ECO:0000313" key="2">
    <source>
        <dbReference type="EMBL" id="ART75688.1"/>
    </source>
</evidence>
<name>A0A1Y0CK69_9BACI</name>
<evidence type="ECO:0000256" key="1">
    <source>
        <dbReference type="SAM" id="Phobius"/>
    </source>
</evidence>
<reference evidence="2 4" key="1">
    <citation type="submission" date="2017-04" db="EMBL/GenBank/DDBJ databases">
        <title>Complete Genome Sequence of the Bacillus horikoshii 20a strain from Cuatro Cienegas, Coahuila, Mexico.</title>
        <authorList>
            <person name="Zarza E."/>
            <person name="Alcaraz L.D."/>
            <person name="Aguilar-Salinas B."/>
            <person name="Islas A."/>
            <person name="Olmedo-Alvarez G."/>
        </authorList>
    </citation>
    <scope>NUCLEOTIDE SEQUENCE [LARGE SCALE GENOMIC DNA]</scope>
    <source>
        <strain evidence="2 4">20a</strain>
    </source>
</reference>
<protein>
    <submittedName>
        <fullName evidence="3">ABC transporter permease</fullName>
    </submittedName>
</protein>
<keyword evidence="1" id="KW-1133">Transmembrane helix</keyword>
<dbReference type="Pfam" id="PF05975">
    <property type="entry name" value="EcsB"/>
    <property type="match status" value="1"/>
</dbReference>
<keyword evidence="4" id="KW-1185">Reference proteome</keyword>
<dbReference type="EMBL" id="VTEU01000001">
    <property type="protein sequence ID" value="TYS60970.1"/>
    <property type="molecule type" value="Genomic_DNA"/>
</dbReference>
<dbReference type="PIRSF" id="PIRSF037259">
    <property type="entry name" value="EcsB_ABC"/>
    <property type="match status" value="1"/>
</dbReference>
<proteinExistence type="predicted"/>
<accession>A0A1Y0CK69</accession>
<feature type="transmembrane region" description="Helical" evidence="1">
    <location>
        <begin position="378"/>
        <end position="397"/>
    </location>
</feature>
<keyword evidence="1" id="KW-0812">Transmembrane</keyword>
<dbReference type="EMBL" id="CP020880">
    <property type="protein sequence ID" value="ART75688.1"/>
    <property type="molecule type" value="Genomic_DNA"/>
</dbReference>
<evidence type="ECO:0000313" key="5">
    <source>
        <dbReference type="Proteomes" id="UP000323393"/>
    </source>
</evidence>
<feature type="transmembrane region" description="Helical" evidence="1">
    <location>
        <begin position="57"/>
        <end position="76"/>
    </location>
</feature>